<evidence type="ECO:0000313" key="3">
    <source>
        <dbReference type="EMBL" id="GKS80777.1"/>
    </source>
</evidence>
<dbReference type="PANTHER" id="PTHR47505">
    <property type="entry name" value="DNA UTILIZATION PROTEIN YHGH"/>
    <property type="match status" value="1"/>
</dbReference>
<dbReference type="CDD" id="cd06223">
    <property type="entry name" value="PRTases_typeI"/>
    <property type="match status" value="1"/>
</dbReference>
<name>A0ABQ5JH04_9LACO</name>
<comment type="similarity">
    <text evidence="1">Belongs to the ComF/GntX family.</text>
</comment>
<organism evidence="3 4">
    <name type="scientific">Ligilactobacillus pabuli</name>
    <dbReference type="NCBI Taxonomy" id="2886039"/>
    <lineage>
        <taxon>Bacteria</taxon>
        <taxon>Bacillati</taxon>
        <taxon>Bacillota</taxon>
        <taxon>Bacilli</taxon>
        <taxon>Lactobacillales</taxon>
        <taxon>Lactobacillaceae</taxon>
        <taxon>Ligilactobacillus</taxon>
    </lineage>
</organism>
<evidence type="ECO:0000313" key="4">
    <source>
        <dbReference type="Proteomes" id="UP001055149"/>
    </source>
</evidence>
<dbReference type="InterPro" id="IPR029057">
    <property type="entry name" value="PRTase-like"/>
</dbReference>
<reference evidence="3" key="1">
    <citation type="journal article" date="2022" name="Int. J. Syst. Evol. Microbiol.">
        <title>A novel species of lactic acid bacteria, Ligilactobacillus pabuli sp. nov., isolated from alfalfa silage.</title>
        <authorList>
            <person name="Tohno M."/>
            <person name="Tanizawa Y."/>
            <person name="Sawada H."/>
            <person name="Sakamoto M."/>
            <person name="Ohkuma M."/>
            <person name="Kobayashi H."/>
        </authorList>
    </citation>
    <scope>NUCLEOTIDE SEQUENCE</scope>
    <source>
        <strain evidence="3">AF129</strain>
    </source>
</reference>
<gene>
    <name evidence="3" type="ORF">LPAF129_04620</name>
</gene>
<dbReference type="Proteomes" id="UP001055149">
    <property type="component" value="Unassembled WGS sequence"/>
</dbReference>
<proteinExistence type="inferred from homology"/>
<dbReference type="InterPro" id="IPR000836">
    <property type="entry name" value="PRTase_dom"/>
</dbReference>
<dbReference type="EMBL" id="BQXH01000003">
    <property type="protein sequence ID" value="GKS80777.1"/>
    <property type="molecule type" value="Genomic_DNA"/>
</dbReference>
<keyword evidence="4" id="KW-1185">Reference proteome</keyword>
<evidence type="ECO:0000256" key="1">
    <source>
        <dbReference type="ARBA" id="ARBA00008007"/>
    </source>
</evidence>
<dbReference type="Gene3D" id="3.40.50.2020">
    <property type="match status" value="1"/>
</dbReference>
<dbReference type="PANTHER" id="PTHR47505:SF1">
    <property type="entry name" value="DNA UTILIZATION PROTEIN YHGH"/>
    <property type="match status" value="1"/>
</dbReference>
<evidence type="ECO:0000259" key="2">
    <source>
        <dbReference type="Pfam" id="PF00156"/>
    </source>
</evidence>
<protein>
    <recommendedName>
        <fullName evidence="2">Phosphoribosyltransferase domain-containing protein</fullName>
    </recommendedName>
</protein>
<comment type="caution">
    <text evidence="3">The sequence shown here is derived from an EMBL/GenBank/DDBJ whole genome shotgun (WGS) entry which is preliminary data.</text>
</comment>
<dbReference type="Pfam" id="PF00156">
    <property type="entry name" value="Pribosyltran"/>
    <property type="match status" value="1"/>
</dbReference>
<dbReference type="SUPFAM" id="SSF53271">
    <property type="entry name" value="PRTase-like"/>
    <property type="match status" value="1"/>
</dbReference>
<feature type="domain" description="Phosphoribosyltransferase" evidence="2">
    <location>
        <begin position="102"/>
        <end position="160"/>
    </location>
</feature>
<accession>A0ABQ5JH04</accession>
<sequence length="161" mass="18676">MGETELLANQALYGYNTAMKDYVQRYKFTGDYQWRLIFQREFTAAVQQFVVQEWLVVPIPVDEQTFEVRGFNQVLGLLDRVSTANLLQFKQQSGRIKQSTKTRKDRMETMQPFVYCGQQKLSGQKILLIDDIYTTGRTLYHAKHVLAKQGASQVRSLTLAR</sequence>
<dbReference type="InterPro" id="IPR051910">
    <property type="entry name" value="ComF/GntX_DNA_util-trans"/>
</dbReference>